<name>A0A3S4C3M5_9PEZI</name>
<proteinExistence type="predicted"/>
<evidence type="ECO:0000259" key="6">
    <source>
        <dbReference type="PROSITE" id="PS50118"/>
    </source>
</evidence>
<protein>
    <submittedName>
        <fullName evidence="7">89812510-6546-468b-95e2-52b941cc2e4a</fullName>
    </submittedName>
</protein>
<evidence type="ECO:0000256" key="5">
    <source>
        <dbReference type="SAM" id="MobiDB-lite"/>
    </source>
</evidence>
<feature type="compositionally biased region" description="Basic and acidic residues" evidence="5">
    <location>
        <begin position="710"/>
        <end position="722"/>
    </location>
</feature>
<evidence type="ECO:0000256" key="3">
    <source>
        <dbReference type="ARBA" id="ARBA00023163"/>
    </source>
</evidence>
<sequence>MAARSTGAAPAGTRQHGSETSPTAPLSASGPPPPPTPPSPRSPPPPAAVAQPSSAAADPPPRASISKKRAASIDTEEANRPKIESLSLNPSSVASPRPLDSSRDFICLCTPAPKVPRPRNAFILYRQHHQAQVVQQNPGLANPEISKIIGEQWRDEPEERKNQWKLLAEEEKQRHQREHPDYRYQPRRGRKGGGSQASRPAAAPGEDPYHCPKCGGRYIATPRTPSTPFMTPTAGKPGHLPHHHAQPPDARGATSRSSRSHWDGAHSSAAASSTTTHSSGIPYDLHEAYDPALSPNEAKRRRYNAAGTFHNFHALPSPGPLFHHSRQQHQQQQQPPPPPPPSTPSSASPAAGGYAPFPPSATSTSTSTASTTTAAAAPPAAGGIPTPLPGPSSMLPRRRGSPGPGPGPSPMMPPPPRPAHAVPAHYPAHPRPPPLQHQHQHHQQLPYHHHQQQQQNGQYHQYQYQYQHSAPGSGPYGYGAPRSSGSSSSGGSGDGDRVSAAAAASGASDFDESLRLPPLQTHHLPPLAGGGGAGCGGAGLSPDSGGEPGTSSGGVGSGGSGGGSYGGGGLGLGILYPTPTIPVGFSPGGGAAAAAAAGGGGGGVDGRRERERDAQARGVEAMVMSISFVNKLRVLERISPPLAAAGPAGAGRGPVIAVEGPDARLVRAVAGVVEGALKAASPAAEGGWEVRCWEDERLGLGGGGGGGDGAGERGGKSKGRGDGEDESMTEAGGPSRQGSQASIASGASGGPGHGGAVNPLAAYLRTITDWHAKSAEIVDFVTNPVTTSQPSPAARRSFSSDASTKPEPASIPTPTPTTTPTTRRPLPSHPTKPKTPTTTTTTTENNNNNPPPHKPTLPIALLPAGFSLTLSDRFACAVPIADAYAPVDHWQWMATLWRGIVGPDLVIYAAPAAPAPARAAASASACHGGAAAGSVGGGGGGGGTVEVRSAGLVVVRLPAPAPASGEGDGAAGEVAVVDEKVQRRLGFEIVEWVRSAGWVDSERGRVDEGHGAMEY</sequence>
<feature type="compositionally biased region" description="Low complexity" evidence="5">
    <location>
        <begin position="344"/>
        <end position="395"/>
    </location>
</feature>
<feature type="compositionally biased region" description="Gly residues" evidence="5">
    <location>
        <begin position="699"/>
        <end position="709"/>
    </location>
</feature>
<keyword evidence="4" id="KW-0539">Nucleus</keyword>
<dbReference type="GO" id="GO:0000978">
    <property type="term" value="F:RNA polymerase II cis-regulatory region sequence-specific DNA binding"/>
    <property type="evidence" value="ECO:0007669"/>
    <property type="project" value="TreeGrafter"/>
</dbReference>
<dbReference type="Gene3D" id="1.10.30.10">
    <property type="entry name" value="High mobility group box domain"/>
    <property type="match status" value="1"/>
</dbReference>
<dbReference type="GO" id="GO:0005634">
    <property type="term" value="C:nucleus"/>
    <property type="evidence" value="ECO:0007669"/>
    <property type="project" value="UniProtKB-UniRule"/>
</dbReference>
<feature type="compositionally biased region" description="Pro residues" evidence="5">
    <location>
        <begin position="30"/>
        <end position="47"/>
    </location>
</feature>
<organism evidence="7 8">
    <name type="scientific">Thermothielavioides terrestris</name>
    <dbReference type="NCBI Taxonomy" id="2587410"/>
    <lineage>
        <taxon>Eukaryota</taxon>
        <taxon>Fungi</taxon>
        <taxon>Dikarya</taxon>
        <taxon>Ascomycota</taxon>
        <taxon>Pezizomycotina</taxon>
        <taxon>Sordariomycetes</taxon>
        <taxon>Sordariomycetidae</taxon>
        <taxon>Sordariales</taxon>
        <taxon>Chaetomiaceae</taxon>
        <taxon>Thermothielavioides</taxon>
    </lineage>
</organism>
<feature type="DNA-binding region" description="HMG box" evidence="4">
    <location>
        <begin position="115"/>
        <end position="183"/>
    </location>
</feature>
<evidence type="ECO:0000256" key="4">
    <source>
        <dbReference type="PROSITE-ProRule" id="PRU00267"/>
    </source>
</evidence>
<feature type="region of interest" description="Disordered" evidence="5">
    <location>
        <begin position="592"/>
        <end position="611"/>
    </location>
</feature>
<feature type="compositionally biased region" description="Low complexity" evidence="5">
    <location>
        <begin position="48"/>
        <end position="57"/>
    </location>
</feature>
<feature type="compositionally biased region" description="Low complexity" evidence="5">
    <location>
        <begin position="265"/>
        <end position="279"/>
    </location>
</feature>
<feature type="compositionally biased region" description="Low complexity" evidence="5">
    <location>
        <begin position="452"/>
        <end position="487"/>
    </location>
</feature>
<dbReference type="EMBL" id="OUUZ01000004">
    <property type="protein sequence ID" value="SPQ20511.1"/>
    <property type="molecule type" value="Genomic_DNA"/>
</dbReference>
<dbReference type="PANTHER" id="PTHR10270">
    <property type="entry name" value="SOX TRANSCRIPTION FACTOR"/>
    <property type="match status" value="1"/>
</dbReference>
<evidence type="ECO:0000256" key="2">
    <source>
        <dbReference type="ARBA" id="ARBA00023125"/>
    </source>
</evidence>
<dbReference type="PROSITE" id="PS50118">
    <property type="entry name" value="HMG_BOX_2"/>
    <property type="match status" value="1"/>
</dbReference>
<keyword evidence="3" id="KW-0804">Transcription</keyword>
<feature type="compositionally biased region" description="Low complexity" evidence="5">
    <location>
        <begin position="834"/>
        <end position="848"/>
    </location>
</feature>
<feature type="compositionally biased region" description="Gly residues" evidence="5">
    <location>
        <begin position="592"/>
        <end position="604"/>
    </location>
</feature>
<feature type="compositionally biased region" description="Pro residues" evidence="5">
    <location>
        <begin position="403"/>
        <end position="418"/>
    </location>
</feature>
<keyword evidence="1" id="KW-0805">Transcription regulation</keyword>
<feature type="compositionally biased region" description="Gly residues" evidence="5">
    <location>
        <begin position="546"/>
        <end position="560"/>
    </location>
</feature>
<dbReference type="CDD" id="cd01389">
    <property type="entry name" value="HMG-box_ROX1-like"/>
    <property type="match status" value="1"/>
</dbReference>
<dbReference type="AlphaFoldDB" id="A0A3S4C3M5"/>
<dbReference type="Proteomes" id="UP000289323">
    <property type="component" value="Unassembled WGS sequence"/>
</dbReference>
<feature type="region of interest" description="Disordered" evidence="5">
    <location>
        <begin position="1"/>
        <end position="103"/>
    </location>
</feature>
<dbReference type="PANTHER" id="PTHR10270:SF161">
    <property type="entry name" value="SEX-DETERMINING REGION Y PROTEIN"/>
    <property type="match status" value="1"/>
</dbReference>
<feature type="compositionally biased region" description="Basic residues" evidence="5">
    <location>
        <begin position="438"/>
        <end position="451"/>
    </location>
</feature>
<dbReference type="InterPro" id="IPR050140">
    <property type="entry name" value="SRY-related_HMG-box_TF-like"/>
</dbReference>
<dbReference type="GO" id="GO:0000122">
    <property type="term" value="P:negative regulation of transcription by RNA polymerase II"/>
    <property type="evidence" value="ECO:0007669"/>
    <property type="project" value="TreeGrafter"/>
</dbReference>
<feature type="compositionally biased region" description="Low complexity" evidence="5">
    <location>
        <begin position="498"/>
        <end position="508"/>
    </location>
</feature>
<dbReference type="GO" id="GO:0001228">
    <property type="term" value="F:DNA-binding transcription activator activity, RNA polymerase II-specific"/>
    <property type="evidence" value="ECO:0007669"/>
    <property type="project" value="TreeGrafter"/>
</dbReference>
<gene>
    <name evidence="7" type="ORF">TT172_LOCUS2930</name>
</gene>
<evidence type="ECO:0000313" key="7">
    <source>
        <dbReference type="EMBL" id="SPQ20511.1"/>
    </source>
</evidence>
<evidence type="ECO:0000256" key="1">
    <source>
        <dbReference type="ARBA" id="ARBA00023015"/>
    </source>
</evidence>
<feature type="compositionally biased region" description="Polar residues" evidence="5">
    <location>
        <begin position="784"/>
        <end position="803"/>
    </location>
</feature>
<keyword evidence="2 4" id="KW-0238">DNA-binding</keyword>
<feature type="compositionally biased region" description="Low complexity" evidence="5">
    <location>
        <begin position="515"/>
        <end position="527"/>
    </location>
</feature>
<dbReference type="FunFam" id="1.10.30.10:FF:000041">
    <property type="entry name" value="HMG box family protein"/>
    <property type="match status" value="1"/>
</dbReference>
<evidence type="ECO:0000313" key="8">
    <source>
        <dbReference type="Proteomes" id="UP000289323"/>
    </source>
</evidence>
<feature type="region of interest" description="Disordered" evidence="5">
    <location>
        <begin position="784"/>
        <end position="857"/>
    </location>
</feature>
<dbReference type="SUPFAM" id="SSF47095">
    <property type="entry name" value="HMG-box"/>
    <property type="match status" value="1"/>
</dbReference>
<feature type="compositionally biased region" description="Basic and acidic residues" evidence="5">
    <location>
        <begin position="170"/>
        <end position="184"/>
    </location>
</feature>
<feature type="compositionally biased region" description="Pro residues" evidence="5">
    <location>
        <begin position="334"/>
        <end position="343"/>
    </location>
</feature>
<dbReference type="InterPro" id="IPR009071">
    <property type="entry name" value="HMG_box_dom"/>
</dbReference>
<feature type="compositionally biased region" description="Gly residues" evidence="5">
    <location>
        <begin position="528"/>
        <end position="539"/>
    </location>
</feature>
<dbReference type="Pfam" id="PF00505">
    <property type="entry name" value="HMG_box"/>
    <property type="match status" value="1"/>
</dbReference>
<dbReference type="InterPro" id="IPR036910">
    <property type="entry name" value="HMG_box_dom_sf"/>
</dbReference>
<feature type="domain" description="HMG box" evidence="6">
    <location>
        <begin position="115"/>
        <end position="183"/>
    </location>
</feature>
<feature type="region of interest" description="Disordered" evidence="5">
    <location>
        <begin position="170"/>
        <end position="279"/>
    </location>
</feature>
<feature type="region of interest" description="Disordered" evidence="5">
    <location>
        <begin position="310"/>
        <end position="560"/>
    </location>
</feature>
<reference evidence="7 8" key="1">
    <citation type="submission" date="2018-04" db="EMBL/GenBank/DDBJ databases">
        <authorList>
            <person name="Huttner S."/>
            <person name="Dainat J."/>
        </authorList>
    </citation>
    <scope>NUCLEOTIDE SEQUENCE [LARGE SCALE GENOMIC DNA]</scope>
</reference>
<accession>A0A3S4C3M5</accession>
<dbReference type="GO" id="GO:0030154">
    <property type="term" value="P:cell differentiation"/>
    <property type="evidence" value="ECO:0007669"/>
    <property type="project" value="TreeGrafter"/>
</dbReference>
<feature type="region of interest" description="Disordered" evidence="5">
    <location>
        <begin position="699"/>
        <end position="752"/>
    </location>
</feature>
<dbReference type="SMART" id="SM00398">
    <property type="entry name" value="HMG"/>
    <property type="match status" value="1"/>
</dbReference>